<name>A0A964W5K8_9CLOT</name>
<dbReference type="Proteomes" id="UP000656077">
    <property type="component" value="Unassembled WGS sequence"/>
</dbReference>
<dbReference type="EMBL" id="WSRQ01000136">
    <property type="protein sequence ID" value="MVX67388.1"/>
    <property type="molecule type" value="Genomic_DNA"/>
</dbReference>
<evidence type="ECO:0000313" key="2">
    <source>
        <dbReference type="Proteomes" id="UP000656077"/>
    </source>
</evidence>
<organism evidence="1 2">
    <name type="scientific">Clostridium chromiireducens</name>
    <dbReference type="NCBI Taxonomy" id="225345"/>
    <lineage>
        <taxon>Bacteria</taxon>
        <taxon>Bacillati</taxon>
        <taxon>Bacillota</taxon>
        <taxon>Clostridia</taxon>
        <taxon>Eubacteriales</taxon>
        <taxon>Clostridiaceae</taxon>
        <taxon>Clostridium</taxon>
    </lineage>
</organism>
<evidence type="ECO:0000313" key="1">
    <source>
        <dbReference type="EMBL" id="MVX67388.1"/>
    </source>
</evidence>
<protein>
    <submittedName>
        <fullName evidence="1">Transposase</fullName>
    </submittedName>
</protein>
<sequence>MENKIINKLQIENFTGETPTAIEQDFYATMYLDNMVALAKKDANQVIEEEYKEKGLKYEYKVNTNVLIGKLKDTLITMISTNNPWKRSRMLKYIEKEIERNVIPIRPDRRFERKNHKCTQMVNRINEKRAL</sequence>
<comment type="caution">
    <text evidence="1">The sequence shown here is derived from an EMBL/GenBank/DDBJ whole genome shotgun (WGS) entry which is preliminary data.</text>
</comment>
<reference evidence="1" key="1">
    <citation type="submission" date="2019-12" db="EMBL/GenBank/DDBJ databases">
        <title>Microbes associate with the intestines of laboratory mice.</title>
        <authorList>
            <person name="Navarre W."/>
            <person name="Wong E."/>
        </authorList>
    </citation>
    <scope>NUCLEOTIDE SEQUENCE</scope>
    <source>
        <strain evidence="1">NM79_F5</strain>
    </source>
</reference>
<accession>A0A964W5K8</accession>
<dbReference type="RefSeq" id="WP_202117534.1">
    <property type="nucleotide sequence ID" value="NZ_WSRQ01000136.1"/>
</dbReference>
<gene>
    <name evidence="1" type="ORF">GKZ28_27650</name>
</gene>
<proteinExistence type="predicted"/>
<dbReference type="AlphaFoldDB" id="A0A964W5K8"/>